<reference evidence="1 2" key="1">
    <citation type="journal article" date="2020" name="Biotechnol. Biofuels">
        <title>New insights from the biogas microbiome by comprehensive genome-resolved metagenomics of nearly 1600 species originating from multiple anaerobic digesters.</title>
        <authorList>
            <person name="Campanaro S."/>
            <person name="Treu L."/>
            <person name="Rodriguez-R L.M."/>
            <person name="Kovalovszki A."/>
            <person name="Ziels R.M."/>
            <person name="Maus I."/>
            <person name="Zhu X."/>
            <person name="Kougias P.G."/>
            <person name="Basile A."/>
            <person name="Luo G."/>
            <person name="Schluter A."/>
            <person name="Konstantinidis K.T."/>
            <person name="Angelidaki I."/>
        </authorList>
    </citation>
    <scope>NUCLEOTIDE SEQUENCE [LARGE SCALE GENOMIC DNA]</scope>
    <source>
        <strain evidence="1">AS07pgkLD_105</strain>
    </source>
</reference>
<dbReference type="RefSeq" id="WP_276647801.1">
    <property type="nucleotide sequence ID" value="NZ_JAAZCD010000249.1"/>
</dbReference>
<evidence type="ECO:0000313" key="2">
    <source>
        <dbReference type="Proteomes" id="UP000589373"/>
    </source>
</evidence>
<dbReference type="EMBL" id="JAAZCD010000249">
    <property type="protein sequence ID" value="NLD32795.1"/>
    <property type="molecule type" value="Genomic_DNA"/>
</dbReference>
<name>A0A847D7Y7_9LACT</name>
<sequence length="277" mass="31904">MKYHLSYDNFLEMLEKQTALLAKLCQQFDEGNYEYADVISTKIAAIINFRGKKESLLPNMEKQETMLFYSTSKVLDTYENVLLYRSLVATTIKDGQLIYHPKLDQGKYPKTLHPFSVWASSPVYIVNLEKNTQNMDGLIYIGELNESTQFIMSREKIINFYRNKFSGAHFDTKLDQNIYQAAIGLSSIEHADNPNLKNVPGEKYVPGEPIKYMLEMAVRQIAHELLLTLKKEFSFKLDYKPTLLDFSGKKTKGLPDHLVKIVVENEVGEKKIKVVQI</sequence>
<comment type="caution">
    <text evidence="1">The sequence shown here is derived from an EMBL/GenBank/DDBJ whole genome shotgun (WGS) entry which is preliminary data.</text>
</comment>
<organism evidence="1 2">
    <name type="scientific">Trichococcus flocculiformis</name>
    <dbReference type="NCBI Taxonomy" id="82803"/>
    <lineage>
        <taxon>Bacteria</taxon>
        <taxon>Bacillati</taxon>
        <taxon>Bacillota</taxon>
        <taxon>Bacilli</taxon>
        <taxon>Lactobacillales</taxon>
        <taxon>Carnobacteriaceae</taxon>
        <taxon>Trichococcus</taxon>
    </lineage>
</organism>
<proteinExistence type="predicted"/>
<evidence type="ECO:0000313" key="1">
    <source>
        <dbReference type="EMBL" id="NLD32795.1"/>
    </source>
</evidence>
<dbReference type="AlphaFoldDB" id="A0A847D7Y7"/>
<protein>
    <submittedName>
        <fullName evidence="1">Uncharacterized protein</fullName>
    </submittedName>
</protein>
<gene>
    <name evidence="1" type="ORF">GX662_11160</name>
</gene>
<dbReference type="Proteomes" id="UP000589373">
    <property type="component" value="Unassembled WGS sequence"/>
</dbReference>
<accession>A0A847D7Y7</accession>